<proteinExistence type="predicted"/>
<keyword evidence="2" id="KW-1185">Reference proteome</keyword>
<dbReference type="Pfam" id="PF00022">
    <property type="entry name" value="Actin"/>
    <property type="match status" value="1"/>
</dbReference>
<organism evidence="1 2">
    <name type="scientific">Forsythia ovata</name>
    <dbReference type="NCBI Taxonomy" id="205694"/>
    <lineage>
        <taxon>Eukaryota</taxon>
        <taxon>Viridiplantae</taxon>
        <taxon>Streptophyta</taxon>
        <taxon>Embryophyta</taxon>
        <taxon>Tracheophyta</taxon>
        <taxon>Spermatophyta</taxon>
        <taxon>Magnoliopsida</taxon>
        <taxon>eudicotyledons</taxon>
        <taxon>Gunneridae</taxon>
        <taxon>Pentapetalae</taxon>
        <taxon>asterids</taxon>
        <taxon>lamiids</taxon>
        <taxon>Lamiales</taxon>
        <taxon>Oleaceae</taxon>
        <taxon>Forsythieae</taxon>
        <taxon>Forsythia</taxon>
    </lineage>
</organism>
<gene>
    <name evidence="1" type="ORF">Fot_28707</name>
</gene>
<protein>
    <submittedName>
        <fullName evidence="1">Actin-related protein 4-like</fullName>
    </submittedName>
</protein>
<reference evidence="2" key="1">
    <citation type="submission" date="2024-07" db="EMBL/GenBank/DDBJ databases">
        <title>Two chromosome-level genome assemblies of Korean endemic species Abeliophyllum distichum and Forsythia ovata (Oleaceae).</title>
        <authorList>
            <person name="Jang H."/>
        </authorList>
    </citation>
    <scope>NUCLEOTIDE SEQUENCE [LARGE SCALE GENOMIC DNA]</scope>
</reference>
<dbReference type="Gene3D" id="3.30.420.40">
    <property type="match status" value="1"/>
</dbReference>
<dbReference type="InterPro" id="IPR043129">
    <property type="entry name" value="ATPase_NBD"/>
</dbReference>
<dbReference type="EMBL" id="JBFOLJ010000008">
    <property type="protein sequence ID" value="KAL2514736.1"/>
    <property type="molecule type" value="Genomic_DNA"/>
</dbReference>
<dbReference type="InterPro" id="IPR004000">
    <property type="entry name" value="Actin"/>
</dbReference>
<name>A0ABD1TPS7_9LAMI</name>
<dbReference type="SUPFAM" id="SSF53067">
    <property type="entry name" value="Actin-like ATPase domain"/>
    <property type="match status" value="1"/>
</dbReference>
<comment type="caution">
    <text evidence="1">The sequence shown here is derived from an EMBL/GenBank/DDBJ whole genome shotgun (WGS) entry which is preliminary data.</text>
</comment>
<evidence type="ECO:0000313" key="2">
    <source>
        <dbReference type="Proteomes" id="UP001604277"/>
    </source>
</evidence>
<evidence type="ECO:0000313" key="1">
    <source>
        <dbReference type="EMBL" id="KAL2514736.1"/>
    </source>
</evidence>
<sequence>MQTVGSFIGLGSTTVALVHDGYGLQKAVATSPIRGEFLTDCMLKSLEHMHFCKKLAGGTTSIQQLKDRLEKDLLEESPQTARVRVLACGNATERRFSHEYVVTSILIFINLVMKLAGGTTSIQQLKERLRKINLRSNLCVERDGTILIAFPVAALSSSEQHQRGVANGIATMLMSLGKAAGLAGGKIL</sequence>
<dbReference type="AlphaFoldDB" id="A0ABD1TPS7"/>
<accession>A0ABD1TPS7</accession>
<dbReference type="Proteomes" id="UP001604277">
    <property type="component" value="Unassembled WGS sequence"/>
</dbReference>